<dbReference type="RefSeq" id="WP_089479160.1">
    <property type="nucleotide sequence ID" value="NZ_MUGS01000014.1"/>
</dbReference>
<evidence type="ECO:0000313" key="2">
    <source>
        <dbReference type="Proteomes" id="UP000214684"/>
    </source>
</evidence>
<organism evidence="1 2">
    <name type="scientific">Flavobacterium araucananum</name>
    <dbReference type="NCBI Taxonomy" id="946678"/>
    <lineage>
        <taxon>Bacteria</taxon>
        <taxon>Pseudomonadati</taxon>
        <taxon>Bacteroidota</taxon>
        <taxon>Flavobacteriia</taxon>
        <taxon>Flavobacteriales</taxon>
        <taxon>Flavobacteriaceae</taxon>
        <taxon>Flavobacterium</taxon>
    </lineage>
</organism>
<name>A0A227PBR4_9FLAO</name>
<keyword evidence="2" id="KW-1185">Reference proteome</keyword>
<comment type="caution">
    <text evidence="1">The sequence shown here is derived from an EMBL/GenBank/DDBJ whole genome shotgun (WGS) entry which is preliminary data.</text>
</comment>
<dbReference type="OrthoDB" id="1098070at2"/>
<protein>
    <recommendedName>
        <fullName evidence="3">Plasmid stabilization system</fullName>
    </recommendedName>
</protein>
<gene>
    <name evidence="1" type="ORF">B0A64_08905</name>
</gene>
<reference evidence="1 2" key="1">
    <citation type="submission" date="2016-11" db="EMBL/GenBank/DDBJ databases">
        <title>Whole genomes of Flavobacteriaceae.</title>
        <authorList>
            <person name="Stine C."/>
            <person name="Li C."/>
            <person name="Tadesse D."/>
        </authorList>
    </citation>
    <scope>NUCLEOTIDE SEQUENCE [LARGE SCALE GENOMIC DNA]</scope>
    <source>
        <strain evidence="1 2">DSM 24704</strain>
    </source>
</reference>
<proteinExistence type="predicted"/>
<dbReference type="InterPro" id="IPR035093">
    <property type="entry name" value="RelE/ParE_toxin_dom_sf"/>
</dbReference>
<accession>A0A227PBR4</accession>
<dbReference type="Proteomes" id="UP000214684">
    <property type="component" value="Unassembled WGS sequence"/>
</dbReference>
<dbReference type="AlphaFoldDB" id="A0A227PBR4"/>
<dbReference type="Gene3D" id="3.30.2310.20">
    <property type="entry name" value="RelE-like"/>
    <property type="match status" value="1"/>
</dbReference>
<evidence type="ECO:0000313" key="1">
    <source>
        <dbReference type="EMBL" id="OXG06933.1"/>
    </source>
</evidence>
<sequence length="95" mass="11215">MNVELTETAEKTFFQIISKYNDSKSAKFSNQTIATIQMIVQNNHIGSKYKKTCFRKFLISNKVYLFYAIEKQTIYIALFWDNNRNPTELDIILSF</sequence>
<evidence type="ECO:0008006" key="3">
    <source>
        <dbReference type="Google" id="ProtNLM"/>
    </source>
</evidence>
<dbReference type="EMBL" id="MUGS01000014">
    <property type="protein sequence ID" value="OXG06933.1"/>
    <property type="molecule type" value="Genomic_DNA"/>
</dbReference>